<organism evidence="1 2">
    <name type="scientific">Alphaentomopoxvirus acuprea</name>
    <dbReference type="NCBI Taxonomy" id="62099"/>
    <lineage>
        <taxon>Viruses</taxon>
        <taxon>Varidnaviria</taxon>
        <taxon>Bamfordvirae</taxon>
        <taxon>Nucleocytoviricota</taxon>
        <taxon>Pokkesviricetes</taxon>
        <taxon>Chitovirales</taxon>
        <taxon>Poxviridae</taxon>
        <taxon>Entomopoxvirinae</taxon>
        <taxon>Alphaentomopoxvirus</taxon>
    </lineage>
</organism>
<dbReference type="RefSeq" id="YP_009001706.1">
    <property type="nucleotide sequence ID" value="NC_023426.1"/>
</dbReference>
<dbReference type="GeneID" id="18263662"/>
<dbReference type="Proteomes" id="UP000174145">
    <property type="component" value="Segment"/>
</dbReference>
<keyword evidence="2" id="KW-1185">Reference proteome</keyword>
<dbReference type="EMBL" id="AP013055">
    <property type="protein sequence ID" value="BAO49593.1"/>
    <property type="molecule type" value="Genomic_DNA"/>
</dbReference>
<name>W6JJ00_9POXV</name>
<reference evidence="1 2" key="1">
    <citation type="journal article" date="2014" name="Virology">
        <title>The complete genome sequence of the Alphaentomopoxvirus Anomala cuprea entomopoxvirus, including its terminal hairpin loop sequences, suggests a potentially unique mode of apoptosis inhibition and mode of DNA replication.</title>
        <authorList>
            <person name="Mitsuhashi W."/>
            <person name="Miyamoto K."/>
            <person name="Wada S."/>
        </authorList>
    </citation>
    <scope>NUCLEOTIDE SEQUENCE [LARGE SCALE GENOMIC DNA]</scope>
    <source>
        <strain evidence="1">CV6M</strain>
    </source>
</reference>
<sequence>MDFENIQMLIEIIIKINNIKKYVLKFNKVELYRILLSLIISCMELCLQMIGHVSSSMNKDQGIDIHINFIHILAKLQYYDFKLTKDGELLKINLEYYIDTEFSKILSEIIDEKNTNKQTIPDYIENIYKIYYEEDEDDRELINVTDLNISTVIIQEGLVNLIDDDYEKNISFDHTKYLSSVLRDYKNLNIKASIKLQLCNFLGLKIGKITDKNKLIITNMLNLFEVLNDLSNDYSIDILNNNILKNYIYDIVPYKISV</sequence>
<proteinExistence type="predicted"/>
<evidence type="ECO:0000313" key="1">
    <source>
        <dbReference type="EMBL" id="BAO49593.1"/>
    </source>
</evidence>
<evidence type="ECO:0000313" key="2">
    <source>
        <dbReference type="Proteomes" id="UP000174145"/>
    </source>
</evidence>
<protein>
    <submittedName>
        <fullName evidence="1">Uncharacterized protein</fullName>
    </submittedName>
</protein>
<accession>W6JJ00</accession>
<dbReference type="KEGG" id="vg:18263662"/>